<gene>
    <name evidence="1" type="ORF">HDF17_000320</name>
</gene>
<dbReference type="EMBL" id="JACCCW010000001">
    <property type="protein sequence ID" value="NYF78033.1"/>
    <property type="molecule type" value="Genomic_DNA"/>
</dbReference>
<comment type="caution">
    <text evidence="1">The sequence shown here is derived from an EMBL/GenBank/DDBJ whole genome shotgun (WGS) entry which is preliminary data.</text>
</comment>
<sequence>MSPIHPARVARSTGILLWMLLFLCLSFASNSFASMAYPPALDQGYRDLYNLDFPGAHAVFQQYSARHPDEPLPVVSDAAAYLFSEFDRLHIIDVQLFADQSRFDNRSKLTPDPAVRKAFDDRTTHAAQLADAALKRNPQDVAALYSKTCISGMRSDYALLIEKRDLAALNLSKEASAFSKQVLAADSTMFDAYLASGVENYMLSLKPAPIRWILGATGAGTDKEEGIRLLRITAANGHYLAPFARMMLAVAALRDNHPKEAKATLIALSKEYPRNSLYQREIARIP</sequence>
<proteinExistence type="predicted"/>
<dbReference type="RefSeq" id="WP_179487115.1">
    <property type="nucleotide sequence ID" value="NZ_JACCCW010000001.1"/>
</dbReference>
<dbReference type="Proteomes" id="UP000589520">
    <property type="component" value="Unassembled WGS sequence"/>
</dbReference>
<dbReference type="AlphaFoldDB" id="A0A7Y9PF55"/>
<reference evidence="1 2" key="1">
    <citation type="submission" date="2020-07" db="EMBL/GenBank/DDBJ databases">
        <title>Genomic Encyclopedia of Type Strains, Phase IV (KMG-V): Genome sequencing to study the core and pangenomes of soil and plant-associated prokaryotes.</title>
        <authorList>
            <person name="Whitman W."/>
        </authorList>
    </citation>
    <scope>NUCLEOTIDE SEQUENCE [LARGE SCALE GENOMIC DNA]</scope>
    <source>
        <strain evidence="1 2">X4EP2</strain>
    </source>
</reference>
<accession>A0A7Y9PF55</accession>
<evidence type="ECO:0000313" key="1">
    <source>
        <dbReference type="EMBL" id="NYF78033.1"/>
    </source>
</evidence>
<name>A0A7Y9PF55_9BACT</name>
<protein>
    <submittedName>
        <fullName evidence="1">Uncharacterized protein</fullName>
    </submittedName>
</protein>
<organism evidence="1 2">
    <name type="scientific">Granulicella arctica</name>
    <dbReference type="NCBI Taxonomy" id="940613"/>
    <lineage>
        <taxon>Bacteria</taxon>
        <taxon>Pseudomonadati</taxon>
        <taxon>Acidobacteriota</taxon>
        <taxon>Terriglobia</taxon>
        <taxon>Terriglobales</taxon>
        <taxon>Acidobacteriaceae</taxon>
        <taxon>Granulicella</taxon>
    </lineage>
</organism>
<evidence type="ECO:0000313" key="2">
    <source>
        <dbReference type="Proteomes" id="UP000589520"/>
    </source>
</evidence>
<keyword evidence="2" id="KW-1185">Reference proteome</keyword>